<keyword evidence="1" id="KW-0560">Oxidoreductase</keyword>
<dbReference type="GO" id="GO:0016705">
    <property type="term" value="F:oxidoreductase activity, acting on paired donors, with incorporation or reduction of molecular oxygen"/>
    <property type="evidence" value="ECO:0007669"/>
    <property type="project" value="InterPro"/>
</dbReference>
<comment type="caution">
    <text evidence="3">The sequence shown here is derived from an EMBL/GenBank/DDBJ whole genome shotgun (WGS) entry which is preliminary data.</text>
</comment>
<dbReference type="InterPro" id="IPR011251">
    <property type="entry name" value="Luciferase-like_dom"/>
</dbReference>
<dbReference type="SUPFAM" id="SSF51679">
    <property type="entry name" value="Bacterial luciferase-like"/>
    <property type="match status" value="1"/>
</dbReference>
<dbReference type="Proteomes" id="UP000575068">
    <property type="component" value="Unassembled WGS sequence"/>
</dbReference>
<keyword evidence="4" id="KW-1185">Reference proteome</keyword>
<dbReference type="GO" id="GO:0004497">
    <property type="term" value="F:monooxygenase activity"/>
    <property type="evidence" value="ECO:0007669"/>
    <property type="project" value="UniProtKB-KW"/>
</dbReference>
<organism evidence="3 4">
    <name type="scientific">Rhizorhapis suberifaciens</name>
    <name type="common">corky root of lettuce</name>
    <dbReference type="NCBI Taxonomy" id="13656"/>
    <lineage>
        <taxon>Bacteria</taxon>
        <taxon>Pseudomonadati</taxon>
        <taxon>Pseudomonadota</taxon>
        <taxon>Alphaproteobacteria</taxon>
        <taxon>Sphingomonadales</taxon>
        <taxon>Sphingomonadaceae</taxon>
        <taxon>Rhizorhapis</taxon>
    </lineage>
</organism>
<dbReference type="Gene3D" id="3.20.20.30">
    <property type="entry name" value="Luciferase-like domain"/>
    <property type="match status" value="1"/>
</dbReference>
<dbReference type="InterPro" id="IPR036661">
    <property type="entry name" value="Luciferase-like_sf"/>
</dbReference>
<dbReference type="Pfam" id="PF00296">
    <property type="entry name" value="Bac_luciferase"/>
    <property type="match status" value="1"/>
</dbReference>
<dbReference type="PANTHER" id="PTHR43244">
    <property type="match status" value="1"/>
</dbReference>
<feature type="domain" description="Luciferase-like" evidence="2">
    <location>
        <begin position="17"/>
        <end position="277"/>
    </location>
</feature>
<proteinExistence type="predicted"/>
<protein>
    <submittedName>
        <fullName evidence="3">Alkanesulfonate monooxygenase SsuD/methylene tetrahydromethanopterin reductase-like flavin-dependent oxidoreductase (Luciferase family)</fullName>
    </submittedName>
</protein>
<sequence length="302" mass="33289">MNQMPGFGTGGSSVIGQRRHIIDMAKEVERRGFALISCPSAGDCVAMSQSILEATRSIKVMAAVQPIYHRVPVSLAETGAHLHELSEGRFLLGIGVSHGRSHQVYHVQPGQPLEDSRAYVAEMRAAVDWTGPQAPIIMAALRDKMFNLAVEIADGVFMSRACRAYLAKQLACVPAERRNAGFFIGNAVPTVIDDDPQIALNVMRQSQAFYVGLANYRNYWRSAGYVEEMDAVEAALARGEDDRIPALLSEEWLRNITLFGTPSTVREGIEAYFDIGVFPVISPVLREESPWAHYEAVFALYD</sequence>
<keyword evidence="3" id="KW-0503">Monooxygenase</keyword>
<evidence type="ECO:0000313" key="4">
    <source>
        <dbReference type="Proteomes" id="UP000575068"/>
    </source>
</evidence>
<name>A0A840HWX9_9SPHN</name>
<dbReference type="AlphaFoldDB" id="A0A840HWX9"/>
<evidence type="ECO:0000259" key="2">
    <source>
        <dbReference type="Pfam" id="PF00296"/>
    </source>
</evidence>
<gene>
    <name evidence="3" type="ORF">HNQ99_003208</name>
</gene>
<evidence type="ECO:0000313" key="3">
    <source>
        <dbReference type="EMBL" id="MBB4642872.1"/>
    </source>
</evidence>
<reference evidence="3 4" key="1">
    <citation type="submission" date="2020-08" db="EMBL/GenBank/DDBJ databases">
        <title>Genomic Encyclopedia of Type Strains, Phase IV (KMG-IV): sequencing the most valuable type-strain genomes for metagenomic binning, comparative biology and taxonomic classification.</title>
        <authorList>
            <person name="Goeker M."/>
        </authorList>
    </citation>
    <scope>NUCLEOTIDE SEQUENCE [LARGE SCALE GENOMIC DNA]</scope>
    <source>
        <strain evidence="3 4">DSM 7465</strain>
    </source>
</reference>
<dbReference type="InterPro" id="IPR050564">
    <property type="entry name" value="F420-G6PD/mer"/>
</dbReference>
<accession>A0A840HWX9</accession>
<dbReference type="PANTHER" id="PTHR43244:SF1">
    <property type="entry name" value="5,10-METHYLENETETRAHYDROMETHANOPTERIN REDUCTASE"/>
    <property type="match status" value="1"/>
</dbReference>
<dbReference type="EMBL" id="JACHOV010000017">
    <property type="protein sequence ID" value="MBB4642872.1"/>
    <property type="molecule type" value="Genomic_DNA"/>
</dbReference>
<evidence type="ECO:0000256" key="1">
    <source>
        <dbReference type="ARBA" id="ARBA00023002"/>
    </source>
</evidence>
<dbReference type="RefSeq" id="WP_184477322.1">
    <property type="nucleotide sequence ID" value="NZ_JACHOV010000017.1"/>
</dbReference>